<evidence type="ECO:0000313" key="1">
    <source>
        <dbReference type="EMBL" id="MEB3369552.1"/>
    </source>
</evidence>
<dbReference type="RefSeq" id="WP_324267038.1">
    <property type="nucleotide sequence ID" value="NZ_JAWLNX010000013.1"/>
</dbReference>
<gene>
    <name evidence="1" type="ORF">R4I43_19255</name>
</gene>
<reference evidence="1 2" key="1">
    <citation type="submission" date="2023-10" db="EMBL/GenBank/DDBJ databases">
        <title>Saccharopolyspora sp. nov., isolated from mangrove soil.</title>
        <authorList>
            <person name="Lu Y."/>
            <person name="Liu W."/>
        </authorList>
    </citation>
    <scope>NUCLEOTIDE SEQUENCE [LARGE SCALE GENOMIC DNA]</scope>
    <source>
        <strain evidence="1 2">S2-29</strain>
    </source>
</reference>
<dbReference type="InterPro" id="IPR024524">
    <property type="entry name" value="DUF3800"/>
</dbReference>
<dbReference type="Pfam" id="PF12686">
    <property type="entry name" value="DUF3800"/>
    <property type="match status" value="1"/>
</dbReference>
<evidence type="ECO:0000313" key="2">
    <source>
        <dbReference type="Proteomes" id="UP001327093"/>
    </source>
</evidence>
<comment type="caution">
    <text evidence="1">The sequence shown here is derived from an EMBL/GenBank/DDBJ whole genome shotgun (WGS) entry which is preliminary data.</text>
</comment>
<dbReference type="EMBL" id="JAWLNX010000013">
    <property type="protein sequence ID" value="MEB3369552.1"/>
    <property type="molecule type" value="Genomic_DNA"/>
</dbReference>
<protein>
    <submittedName>
        <fullName evidence="1">DUF3800 domain-containing protein</fullName>
    </submittedName>
</protein>
<accession>A0ABU6ADB3</accession>
<dbReference type="Proteomes" id="UP001327093">
    <property type="component" value="Unassembled WGS sequence"/>
</dbReference>
<keyword evidence="2" id="KW-1185">Reference proteome</keyword>
<organism evidence="1 2">
    <name type="scientific">Saccharopolyspora mangrovi</name>
    <dbReference type="NCBI Taxonomy" id="3082379"/>
    <lineage>
        <taxon>Bacteria</taxon>
        <taxon>Bacillati</taxon>
        <taxon>Actinomycetota</taxon>
        <taxon>Actinomycetes</taxon>
        <taxon>Pseudonocardiales</taxon>
        <taxon>Pseudonocardiaceae</taxon>
        <taxon>Saccharopolyspora</taxon>
    </lineage>
</organism>
<name>A0ABU6ADB3_9PSEU</name>
<sequence length="265" mass="30026">MSSAPRVHAYIDETGDRGASASSSPIFGMAAIVLDDDGVANAREAIGLLRRDFRVPESAVMSWKDHVKTHDRRRRAAEVLGAVEGLRVCYVYAIKGELWPGTYRDDPTLFYNYVAYQTYKSVLWAARDWKGNPRVWTRFGHVKGHDHRTTDADIRREATKDERVPFHLEQGLRWVSARSYVESQAADLYGGFLKAATWPAGEFGYVESAYLLKIWPQIRKRDSCAIPMGIRSMPRYELVRTNDWFPCTGCSKEIGSPRASKGRST</sequence>
<proteinExistence type="predicted"/>